<feature type="region of interest" description="Disordered" evidence="1">
    <location>
        <begin position="26"/>
        <end position="114"/>
    </location>
</feature>
<name>A0A9D3XRQ3_9SAUR</name>
<feature type="compositionally biased region" description="Basic and acidic residues" evidence="1">
    <location>
        <begin position="38"/>
        <end position="50"/>
    </location>
</feature>
<dbReference type="EMBL" id="JAHDVG010000465">
    <property type="protein sequence ID" value="KAH1184178.1"/>
    <property type="molecule type" value="Genomic_DNA"/>
</dbReference>
<dbReference type="Proteomes" id="UP000827986">
    <property type="component" value="Unassembled WGS sequence"/>
</dbReference>
<keyword evidence="3" id="KW-1185">Reference proteome</keyword>
<evidence type="ECO:0000313" key="3">
    <source>
        <dbReference type="Proteomes" id="UP000827986"/>
    </source>
</evidence>
<dbReference type="AlphaFoldDB" id="A0A9D3XRQ3"/>
<accession>A0A9D3XRQ3</accession>
<gene>
    <name evidence="2" type="ORF">KIL84_014794</name>
</gene>
<proteinExistence type="predicted"/>
<evidence type="ECO:0000256" key="1">
    <source>
        <dbReference type="SAM" id="MobiDB-lite"/>
    </source>
</evidence>
<evidence type="ECO:0000313" key="2">
    <source>
        <dbReference type="EMBL" id="KAH1184178.1"/>
    </source>
</evidence>
<organism evidence="2 3">
    <name type="scientific">Mauremys mutica</name>
    <name type="common">yellowpond turtle</name>
    <dbReference type="NCBI Taxonomy" id="74926"/>
    <lineage>
        <taxon>Eukaryota</taxon>
        <taxon>Metazoa</taxon>
        <taxon>Chordata</taxon>
        <taxon>Craniata</taxon>
        <taxon>Vertebrata</taxon>
        <taxon>Euteleostomi</taxon>
        <taxon>Archelosauria</taxon>
        <taxon>Testudinata</taxon>
        <taxon>Testudines</taxon>
        <taxon>Cryptodira</taxon>
        <taxon>Durocryptodira</taxon>
        <taxon>Testudinoidea</taxon>
        <taxon>Geoemydidae</taxon>
        <taxon>Geoemydinae</taxon>
        <taxon>Mauremys</taxon>
    </lineage>
</organism>
<sequence>MIRKSLPLPLPTAQEEHLEPKLRACPHGVTLPDQEPGTTRRELGQGELRVRTNHYALGSGATRRRRRLRAAPCPAGPGDARLRLAPALSGRGGARRFRGGTDSGRARGSGPQAR</sequence>
<reference evidence="2" key="1">
    <citation type="submission" date="2021-09" db="EMBL/GenBank/DDBJ databases">
        <title>The genome of Mauremys mutica provides insights into the evolution of semi-aquatic lifestyle.</title>
        <authorList>
            <person name="Gong S."/>
            <person name="Gao Y."/>
        </authorList>
    </citation>
    <scope>NUCLEOTIDE SEQUENCE</scope>
    <source>
        <strain evidence="2">MM-2020</strain>
        <tissue evidence="2">Muscle</tissue>
    </source>
</reference>
<protein>
    <submittedName>
        <fullName evidence="2">Uncharacterized protein</fullName>
    </submittedName>
</protein>
<comment type="caution">
    <text evidence="2">The sequence shown here is derived from an EMBL/GenBank/DDBJ whole genome shotgun (WGS) entry which is preliminary data.</text>
</comment>